<keyword evidence="6 7" id="KW-0472">Membrane</keyword>
<evidence type="ECO:0000256" key="3">
    <source>
        <dbReference type="ARBA" id="ARBA00022475"/>
    </source>
</evidence>
<dbReference type="Proteomes" id="UP000186609">
    <property type="component" value="Chromosome"/>
</dbReference>
<feature type="domain" description="ABC transmembrane type-1" evidence="8">
    <location>
        <begin position="397"/>
        <end position="587"/>
    </location>
</feature>
<dbReference type="PANTHER" id="PTHR30183">
    <property type="entry name" value="MOLYBDENUM TRANSPORT SYSTEM PERMEASE PROTEIN MODB"/>
    <property type="match status" value="1"/>
</dbReference>
<feature type="transmembrane region" description="Helical" evidence="7">
    <location>
        <begin position="372"/>
        <end position="391"/>
    </location>
</feature>
<feature type="transmembrane region" description="Helical" evidence="7">
    <location>
        <begin position="435"/>
        <end position="455"/>
    </location>
</feature>
<evidence type="ECO:0000256" key="2">
    <source>
        <dbReference type="ARBA" id="ARBA00022448"/>
    </source>
</evidence>
<evidence type="ECO:0000256" key="6">
    <source>
        <dbReference type="ARBA" id="ARBA00023136"/>
    </source>
</evidence>
<proteinExistence type="inferred from homology"/>
<evidence type="ECO:0000256" key="1">
    <source>
        <dbReference type="ARBA" id="ARBA00004651"/>
    </source>
</evidence>
<dbReference type="InterPro" id="IPR035906">
    <property type="entry name" value="MetI-like_sf"/>
</dbReference>
<dbReference type="KEGG" id="rhy:RD110_03840"/>
<name>A0A1P8K384_9BURK</name>
<dbReference type="EMBL" id="CP019236">
    <property type="protein sequence ID" value="APW40456.1"/>
    <property type="molecule type" value="Genomic_DNA"/>
</dbReference>
<dbReference type="SUPFAM" id="SSF161098">
    <property type="entry name" value="MetI-like"/>
    <property type="match status" value="2"/>
</dbReference>
<dbReference type="PROSITE" id="PS50928">
    <property type="entry name" value="ABC_TM1"/>
    <property type="match status" value="2"/>
</dbReference>
<feature type="transmembrane region" description="Helical" evidence="7">
    <location>
        <begin position="36"/>
        <end position="55"/>
    </location>
</feature>
<dbReference type="AlphaFoldDB" id="A0A1P8K384"/>
<accession>A0A1P8K384</accession>
<keyword evidence="2 7" id="KW-0813">Transport</keyword>
<dbReference type="OrthoDB" id="7056428at2"/>
<sequence>MPWTSASLNIGVACAVVGIGSWFAARAGAFKNDATISGVVCVVSLLLLVFVAYPIGRMLLAAFIDQNGAWGLGNAADRFFNADVWGTGCITGNVRCGVAINSMTLAVLAGGLSTLFGFALALLAERGARRNKVWLRILSILPVVTPPFVIGLAIVILFGRTGIATQLASEWFGIPRSRWIYGLPGVLLAQTISFTPLAFLLIGGALRLVSPTLEEAGQVLRGTPWHVFRTVTWPLVRPAIANAFLLGFVESLADFANPLVLSGNFEVLSTKIFFAIAGAQQDASRAAILALTLLLLTVGVFALQQKWLGNASYTSVGGKGDNGVPAPLPQGVKWGAIALVTPWVLLTVIAYGVILVGGFVKDIGRFDLTPTLAHFGTGFGFNFDGGLHLTGSAWDSLFTTLGVAAVAAPLTTAFGVLAGYVVSRHVFVGRRSFEFLTMVNFAVPGTVLGVAYIVAFNVPPLEFTGSFAIIVLCLTFRNMPVGVRSTIASLSQLDKSLDEASATLRASTSRTFIKVVLPLLRPAIIASTVFGFTHAITAVSAVIFLATARHNLATVYIAGRVDAGEYALAIAYSSVLIVIMLFCVLMIQRLVGTADLGRRAAVGT</sequence>
<feature type="transmembrane region" description="Helical" evidence="7">
    <location>
        <begin position="6"/>
        <end position="24"/>
    </location>
</feature>
<feature type="transmembrane region" description="Helical" evidence="7">
    <location>
        <begin position="286"/>
        <end position="303"/>
    </location>
</feature>
<dbReference type="Gene3D" id="1.10.3720.10">
    <property type="entry name" value="MetI-like"/>
    <property type="match status" value="2"/>
</dbReference>
<dbReference type="GO" id="GO:0055085">
    <property type="term" value="P:transmembrane transport"/>
    <property type="evidence" value="ECO:0007669"/>
    <property type="project" value="InterPro"/>
</dbReference>
<dbReference type="STRING" id="1842727.RD110_03840"/>
<feature type="transmembrane region" description="Helical" evidence="7">
    <location>
        <begin position="179"/>
        <end position="202"/>
    </location>
</feature>
<feature type="transmembrane region" description="Helical" evidence="7">
    <location>
        <begin position="566"/>
        <end position="587"/>
    </location>
</feature>
<feature type="transmembrane region" description="Helical" evidence="7">
    <location>
        <begin position="135"/>
        <end position="159"/>
    </location>
</feature>
<reference evidence="9 10" key="1">
    <citation type="submission" date="2017-01" db="EMBL/GenBank/DDBJ databases">
        <authorList>
            <person name="Mah S.A."/>
            <person name="Swanson W.J."/>
            <person name="Moy G.W."/>
            <person name="Vacquier V.D."/>
        </authorList>
    </citation>
    <scope>NUCLEOTIDE SEQUENCE [LARGE SCALE GENOMIC DNA]</scope>
    <source>
        <strain evidence="9 10">DCY110</strain>
    </source>
</reference>
<gene>
    <name evidence="9" type="ORF">RD110_03840</name>
</gene>
<dbReference type="Pfam" id="PF00528">
    <property type="entry name" value="BPD_transp_1"/>
    <property type="match status" value="2"/>
</dbReference>
<keyword evidence="5 7" id="KW-1133">Transmembrane helix</keyword>
<feature type="transmembrane region" description="Helical" evidence="7">
    <location>
        <begin position="334"/>
        <end position="360"/>
    </location>
</feature>
<evidence type="ECO:0000313" key="10">
    <source>
        <dbReference type="Proteomes" id="UP000186609"/>
    </source>
</evidence>
<keyword evidence="3" id="KW-1003">Cell membrane</keyword>
<feature type="transmembrane region" description="Helical" evidence="7">
    <location>
        <begin position="397"/>
        <end position="423"/>
    </location>
</feature>
<feature type="transmembrane region" description="Helical" evidence="7">
    <location>
        <begin position="103"/>
        <end position="123"/>
    </location>
</feature>
<evidence type="ECO:0000256" key="7">
    <source>
        <dbReference type="RuleBase" id="RU363032"/>
    </source>
</evidence>
<organism evidence="9 10">
    <name type="scientific">Rhodoferax koreensis</name>
    <dbReference type="NCBI Taxonomy" id="1842727"/>
    <lineage>
        <taxon>Bacteria</taxon>
        <taxon>Pseudomonadati</taxon>
        <taxon>Pseudomonadota</taxon>
        <taxon>Betaproteobacteria</taxon>
        <taxon>Burkholderiales</taxon>
        <taxon>Comamonadaceae</taxon>
        <taxon>Rhodoferax</taxon>
    </lineage>
</organism>
<evidence type="ECO:0000256" key="5">
    <source>
        <dbReference type="ARBA" id="ARBA00022989"/>
    </source>
</evidence>
<feature type="transmembrane region" description="Helical" evidence="7">
    <location>
        <begin position="523"/>
        <end position="546"/>
    </location>
</feature>
<feature type="domain" description="ABC transmembrane type-1" evidence="8">
    <location>
        <begin position="99"/>
        <end position="304"/>
    </location>
</feature>
<evidence type="ECO:0000256" key="4">
    <source>
        <dbReference type="ARBA" id="ARBA00022692"/>
    </source>
</evidence>
<evidence type="ECO:0000259" key="8">
    <source>
        <dbReference type="PROSITE" id="PS50928"/>
    </source>
</evidence>
<dbReference type="GO" id="GO:0005886">
    <property type="term" value="C:plasma membrane"/>
    <property type="evidence" value="ECO:0007669"/>
    <property type="project" value="UniProtKB-SubCell"/>
</dbReference>
<keyword evidence="10" id="KW-1185">Reference proteome</keyword>
<comment type="similarity">
    <text evidence="7">Belongs to the binding-protein-dependent transport system permease family.</text>
</comment>
<dbReference type="PANTHER" id="PTHR30183:SF7">
    <property type="entry name" value="FERRIC TRANSPORT SYSTEM PERMEASE PROTEIN FBPB 1-RELATED"/>
    <property type="match status" value="1"/>
</dbReference>
<evidence type="ECO:0000313" key="9">
    <source>
        <dbReference type="EMBL" id="APW40456.1"/>
    </source>
</evidence>
<comment type="subcellular location">
    <subcellularLocation>
        <location evidence="1 7">Cell membrane</location>
        <topology evidence="1 7">Multi-pass membrane protein</topology>
    </subcellularLocation>
</comment>
<dbReference type="CDD" id="cd06261">
    <property type="entry name" value="TM_PBP2"/>
    <property type="match status" value="2"/>
</dbReference>
<protein>
    <submittedName>
        <fullName evidence="9">Iron ABC transporter permease</fullName>
    </submittedName>
</protein>
<keyword evidence="4 7" id="KW-0812">Transmembrane</keyword>
<dbReference type="InterPro" id="IPR000515">
    <property type="entry name" value="MetI-like"/>
</dbReference>